<feature type="transmembrane region" description="Helical" evidence="1">
    <location>
        <begin position="225"/>
        <end position="242"/>
    </location>
</feature>
<feature type="transmembrane region" description="Helical" evidence="1">
    <location>
        <begin position="43"/>
        <end position="64"/>
    </location>
</feature>
<sequence length="722" mass="82875">MVDKAETRLLFKHIDILILIILDLLLAIDFTRLGNIYNIDNPIFPYLNPITAYKYLLLSLYGYNPWLGTISQFYLGTFLVNFPIFIFSNLPLSGTFFDFSLLLLGSLPLYKLTREMLPHDNTLITILAGYASVLFFALNPQGAGGLNSSMLTSVYTYAFLPLLLYSIRKFFLSDNFSQSVFWLLIMIPIFFMEYYYSIPVYTLPLAILLFTFFVFYGIKSLLSHHYFRVILLLSLIGGYLYLKIGEMISIYQSFTNPGFIKISYYYWVTNAQAESLSLTLRGLNANFGIPPANIYYFSLILAIIYLFIPINRETRKRGEALFMLSEFLLFTFLYSMPNVPFSSFWEKLFFEFPIMTDLRTQYVLITPFQGLLMSIAFGLGSYGFIKSLSYKKIGKIVSLILVFISIIGVSFSILAYGPSGIVHVPQEFLNTVNFINSHSSYNLTVLILPIFGTEDSQSWYHGPSLFPLFLKPLPILGGYYYSVSSEMFNTINGVYYHIYEENTSSKSMNYVKNFFYLFNVRYIIVEKTAVKFGPLVIFSPYGSYSYSSLKEGIQNFTKLNVLKLSYNNSLYFVYSTDINSSLGLISFENYSITYILNSSNITRLLIPIQVIYISPAEYILKLENITNSTLYLYLMIPYSEGWNITGAKVISHSNYYGYNLFKIETENKTMHLINSEVIESIPIGVKSVGLELVLPFILAVIVRSKIGKLIGSKIRLRLLRYF</sequence>
<feature type="transmembrane region" description="Helical" evidence="1">
    <location>
        <begin position="150"/>
        <end position="167"/>
    </location>
</feature>
<feature type="transmembrane region" description="Helical" evidence="1">
    <location>
        <begin position="84"/>
        <end position="110"/>
    </location>
</feature>
<protein>
    <submittedName>
        <fullName evidence="2">Uncharacterized protein</fullName>
    </submittedName>
</protein>
<evidence type="ECO:0000313" key="2">
    <source>
        <dbReference type="EMBL" id="QXJ28569.1"/>
    </source>
</evidence>
<accession>A0A8F5BNR7</accession>
<reference evidence="2" key="1">
    <citation type="journal article" date="2021" name="Environ. Microbiol.">
        <title>New insights into the diversity and evolution of the archaeal mobilome from three complete genomes of Saccharolobus shibatae.</title>
        <authorList>
            <person name="Medvedeva S."/>
            <person name="Brandt D."/>
            <person name="Cvirkaite-Krupovic V."/>
            <person name="Liu Y."/>
            <person name="Severinov K."/>
            <person name="Ishino S."/>
            <person name="Ishino Y."/>
            <person name="Prangishvili D."/>
            <person name="Kalinowski J."/>
            <person name="Krupovic M."/>
        </authorList>
    </citation>
    <scope>NUCLEOTIDE SEQUENCE</scope>
    <source>
        <strain evidence="2">B12</strain>
    </source>
</reference>
<name>A0A8F5BNR7_SACSH</name>
<feature type="transmembrane region" description="Helical" evidence="1">
    <location>
        <begin position="320"/>
        <end position="341"/>
    </location>
</feature>
<feature type="transmembrane region" description="Helical" evidence="1">
    <location>
        <begin position="361"/>
        <end position="384"/>
    </location>
</feature>
<dbReference type="OrthoDB" id="44245at2157"/>
<dbReference type="RefSeq" id="WP_218267379.1">
    <property type="nucleotide sequence ID" value="NZ_CP077717.1"/>
</dbReference>
<proteinExistence type="predicted"/>
<feature type="transmembrane region" description="Helical" evidence="1">
    <location>
        <begin position="201"/>
        <end position="218"/>
    </location>
</feature>
<dbReference type="EMBL" id="CP077717">
    <property type="protein sequence ID" value="QXJ28569.1"/>
    <property type="molecule type" value="Genomic_DNA"/>
</dbReference>
<evidence type="ECO:0000256" key="1">
    <source>
        <dbReference type="SAM" id="Phobius"/>
    </source>
</evidence>
<dbReference type="Proteomes" id="UP000694018">
    <property type="component" value="Chromosome"/>
</dbReference>
<dbReference type="GeneID" id="65563016"/>
<keyword evidence="1" id="KW-0472">Membrane</keyword>
<evidence type="ECO:0000313" key="3">
    <source>
        <dbReference type="Proteomes" id="UP000694018"/>
    </source>
</evidence>
<feature type="transmembrane region" description="Helical" evidence="1">
    <location>
        <begin position="12"/>
        <end position="31"/>
    </location>
</feature>
<organism evidence="2 3">
    <name type="scientific">Saccharolobus shibatae (strain ATCC 51178 / DSM 5389 / JCM 8931 / NBRC 15437 / B12)</name>
    <name type="common">Sulfolobus shibatae</name>
    <dbReference type="NCBI Taxonomy" id="523848"/>
    <lineage>
        <taxon>Archaea</taxon>
        <taxon>Thermoproteota</taxon>
        <taxon>Thermoprotei</taxon>
        <taxon>Sulfolobales</taxon>
        <taxon>Sulfolobaceae</taxon>
        <taxon>Saccharolobus</taxon>
    </lineage>
</organism>
<dbReference type="AlphaFoldDB" id="A0A8F5BNR7"/>
<gene>
    <name evidence="2" type="ORF">J5U23_01438</name>
</gene>
<feature type="transmembrane region" description="Helical" evidence="1">
    <location>
        <begin position="396"/>
        <end position="417"/>
    </location>
</feature>
<keyword evidence="1" id="KW-1133">Transmembrane helix</keyword>
<dbReference type="KEGG" id="sshi:J5U23_01438"/>
<feature type="transmembrane region" description="Helical" evidence="1">
    <location>
        <begin position="287"/>
        <end position="308"/>
    </location>
</feature>
<feature type="transmembrane region" description="Helical" evidence="1">
    <location>
        <begin position="122"/>
        <end position="138"/>
    </location>
</feature>
<keyword evidence="1" id="KW-0812">Transmembrane</keyword>